<dbReference type="CDD" id="cd02418">
    <property type="entry name" value="Peptidase_C39B"/>
    <property type="match status" value="1"/>
</dbReference>
<evidence type="ECO:0000313" key="14">
    <source>
        <dbReference type="Proteomes" id="UP001207742"/>
    </source>
</evidence>
<dbReference type="SMART" id="SM00382">
    <property type="entry name" value="AAA"/>
    <property type="match status" value="1"/>
</dbReference>
<dbReference type="Proteomes" id="UP001207742">
    <property type="component" value="Unassembled WGS sequence"/>
</dbReference>
<evidence type="ECO:0000256" key="5">
    <source>
        <dbReference type="ARBA" id="ARBA00022927"/>
    </source>
</evidence>
<evidence type="ECO:0000259" key="10">
    <source>
        <dbReference type="PROSITE" id="PS50893"/>
    </source>
</evidence>
<keyword evidence="4" id="KW-0067">ATP-binding</keyword>
<protein>
    <submittedName>
        <fullName evidence="13">Peptidase domain-containing ABC transporter</fullName>
    </submittedName>
</protein>
<gene>
    <name evidence="13" type="ORF">OL497_27745</name>
</gene>
<evidence type="ECO:0000256" key="3">
    <source>
        <dbReference type="ARBA" id="ARBA00022741"/>
    </source>
</evidence>
<keyword evidence="8" id="KW-0080">Bacteriocin transport</keyword>
<keyword evidence="5" id="KW-0813">Transport</keyword>
<dbReference type="InterPro" id="IPR003593">
    <property type="entry name" value="AAA+_ATPase"/>
</dbReference>
<dbReference type="InterPro" id="IPR005074">
    <property type="entry name" value="Peptidase_C39"/>
</dbReference>
<dbReference type="PROSITE" id="PS50893">
    <property type="entry name" value="ABC_TRANSPORTER_2"/>
    <property type="match status" value="1"/>
</dbReference>
<dbReference type="InterPro" id="IPR017871">
    <property type="entry name" value="ABC_transporter-like_CS"/>
</dbReference>
<dbReference type="PROSITE" id="PS50929">
    <property type="entry name" value="ABC_TM1F"/>
    <property type="match status" value="1"/>
</dbReference>
<dbReference type="EMBL" id="JAPDNS010000002">
    <property type="protein sequence ID" value="MCW3487718.1"/>
    <property type="molecule type" value="Genomic_DNA"/>
</dbReference>
<organism evidence="13 14">
    <name type="scientific">Chitinophaga nivalis</name>
    <dbReference type="NCBI Taxonomy" id="2991709"/>
    <lineage>
        <taxon>Bacteria</taxon>
        <taxon>Pseudomonadati</taxon>
        <taxon>Bacteroidota</taxon>
        <taxon>Chitinophagia</taxon>
        <taxon>Chitinophagales</taxon>
        <taxon>Chitinophagaceae</taxon>
        <taxon>Chitinophaga</taxon>
    </lineage>
</organism>
<evidence type="ECO:0000259" key="12">
    <source>
        <dbReference type="PROSITE" id="PS50990"/>
    </source>
</evidence>
<keyword evidence="3" id="KW-0547">Nucleotide-binding</keyword>
<dbReference type="Pfam" id="PF03412">
    <property type="entry name" value="Peptidase_C39"/>
    <property type="match status" value="1"/>
</dbReference>
<evidence type="ECO:0000256" key="1">
    <source>
        <dbReference type="ARBA" id="ARBA00004651"/>
    </source>
</evidence>
<dbReference type="Gene3D" id="3.40.50.300">
    <property type="entry name" value="P-loop containing nucleotide triphosphate hydrolases"/>
    <property type="match status" value="1"/>
</dbReference>
<dbReference type="PANTHER" id="PTHR24221:SF654">
    <property type="entry name" value="ATP-BINDING CASSETTE SUB-FAMILY B MEMBER 6"/>
    <property type="match status" value="1"/>
</dbReference>
<feature type="domain" description="Peptidase C39" evidence="12">
    <location>
        <begin position="13"/>
        <end position="133"/>
    </location>
</feature>
<name>A0ABT3IUU2_9BACT</name>
<evidence type="ECO:0000256" key="2">
    <source>
        <dbReference type="ARBA" id="ARBA00022692"/>
    </source>
</evidence>
<dbReference type="Gene3D" id="3.90.70.10">
    <property type="entry name" value="Cysteine proteinases"/>
    <property type="match status" value="1"/>
</dbReference>
<dbReference type="InterPro" id="IPR027417">
    <property type="entry name" value="P-loop_NTPase"/>
</dbReference>
<evidence type="ECO:0000256" key="8">
    <source>
        <dbReference type="ARBA" id="ARBA00043264"/>
    </source>
</evidence>
<feature type="transmembrane region" description="Helical" evidence="9">
    <location>
        <begin position="312"/>
        <end position="329"/>
    </location>
</feature>
<feature type="transmembrane region" description="Helical" evidence="9">
    <location>
        <begin position="281"/>
        <end position="306"/>
    </location>
</feature>
<dbReference type="PANTHER" id="PTHR24221">
    <property type="entry name" value="ATP-BINDING CASSETTE SUB-FAMILY B"/>
    <property type="match status" value="1"/>
</dbReference>
<dbReference type="InterPro" id="IPR011527">
    <property type="entry name" value="ABC1_TM_dom"/>
</dbReference>
<comment type="subcellular location">
    <subcellularLocation>
        <location evidence="1">Cell membrane</location>
        <topology evidence="1">Multi-pass membrane protein</topology>
    </subcellularLocation>
</comment>
<dbReference type="SUPFAM" id="SSF52540">
    <property type="entry name" value="P-loop containing nucleoside triphosphate hydrolases"/>
    <property type="match status" value="1"/>
</dbReference>
<evidence type="ECO:0000256" key="6">
    <source>
        <dbReference type="ARBA" id="ARBA00022989"/>
    </source>
</evidence>
<keyword evidence="2 9" id="KW-0812">Transmembrane</keyword>
<keyword evidence="14" id="KW-1185">Reference proteome</keyword>
<dbReference type="InterPro" id="IPR003439">
    <property type="entry name" value="ABC_transporter-like_ATP-bd"/>
</dbReference>
<feature type="transmembrane region" description="Helical" evidence="9">
    <location>
        <begin position="204"/>
        <end position="225"/>
    </location>
</feature>
<keyword evidence="5" id="KW-0653">Protein transport</keyword>
<dbReference type="InterPro" id="IPR039421">
    <property type="entry name" value="Type_1_exporter"/>
</dbReference>
<evidence type="ECO:0000313" key="13">
    <source>
        <dbReference type="EMBL" id="MCW3487718.1"/>
    </source>
</evidence>
<feature type="domain" description="ABC transporter" evidence="10">
    <location>
        <begin position="487"/>
        <end position="723"/>
    </location>
</feature>
<reference evidence="13 14" key="1">
    <citation type="submission" date="2022-10" db="EMBL/GenBank/DDBJ databases">
        <title>Chitinophaga nivalis PC15 sp. nov., isolated from Pyeongchang county, South Korea.</title>
        <authorList>
            <person name="Trinh H.N."/>
        </authorList>
    </citation>
    <scope>NUCLEOTIDE SEQUENCE [LARGE SCALE GENOMIC DNA]</scope>
    <source>
        <strain evidence="13 14">PC14</strain>
    </source>
</reference>
<evidence type="ECO:0000259" key="11">
    <source>
        <dbReference type="PROSITE" id="PS50929"/>
    </source>
</evidence>
<evidence type="ECO:0000256" key="9">
    <source>
        <dbReference type="SAM" id="Phobius"/>
    </source>
</evidence>
<comment type="caution">
    <text evidence="13">The sequence shown here is derived from an EMBL/GenBank/DDBJ whole genome shotgun (WGS) entry which is preliminary data.</text>
</comment>
<sequence>MFSRFKKFAAYHQLEMMDCGPTCLRMIAHHYGKHYSLQTLRVLTRHGKEGVNLLGIAEAAESIGFEVNGTMLSFAELRTEAPLPCIVHWRQQHFVVVYKITARYVYVADPETGRMKYTHADFLKHWSQEKEDGIALLMEPTDAFYQQTGETKSPQGFRMLWGHAVLYKKLILQIILGLGAGTLLQLAFPFLTKSIVDAGIKERDFSLILVILAGQFMLLAGRTSLEFIRRWVLLHISTRINISIISNFLLKLMKLPIPFFDGRMTGDILQRIQDQNRIEQFLTGSVLNILFALLNLVAFTIVLVWYNPAICGLFIGGSALYLLWISVFLRRRRTIDYLKFEISARNQSKLMQLIHGIQEIKLNSCEAQKKEEWGDIQGSLFKANIKSLSLTQQQEAGALFINEGKNLLITAYAATCVINGQLSLGAMLAIQYIIGQLNGPVEQMIHFIQATQDARISMERLQEIHELGDEESDSVHMTKQLPACKDITVSDLTFTYPGAGNEPSLRDISLFIPYGKVTAVIGSSGSGKTTLLKLLLKFYQPEAGGITVGDTPQEYISHAAWRAKCGVVMQDGFIFSDTIAQNICIINSEIDEARLDYAIHIANIRDLIDSLPLGIHTQIGPEGHGISQGQRQRILIARSVYKNPDFIFFDEATNALDATNESIIMHNLATFFKGKTVVIVAHRLSTVKNADNIIVLQKGEIIEQGTHRQLAAAKGAYYTLVKNQLELDD</sequence>
<dbReference type="Gene3D" id="1.20.1560.10">
    <property type="entry name" value="ABC transporter type 1, transmembrane domain"/>
    <property type="match status" value="1"/>
</dbReference>
<accession>A0ABT3IUU2</accession>
<dbReference type="Pfam" id="PF00664">
    <property type="entry name" value="ABC_membrane"/>
    <property type="match status" value="1"/>
</dbReference>
<proteinExistence type="predicted"/>
<dbReference type="CDD" id="cd18571">
    <property type="entry name" value="ABC_6TM_peptidase_like"/>
    <property type="match status" value="1"/>
</dbReference>
<evidence type="ECO:0000256" key="4">
    <source>
        <dbReference type="ARBA" id="ARBA00022840"/>
    </source>
</evidence>
<feature type="transmembrane region" description="Helical" evidence="9">
    <location>
        <begin position="170"/>
        <end position="192"/>
    </location>
</feature>
<dbReference type="PROSITE" id="PS50990">
    <property type="entry name" value="PEPTIDASE_C39"/>
    <property type="match status" value="1"/>
</dbReference>
<keyword evidence="7 9" id="KW-0472">Membrane</keyword>
<dbReference type="PROSITE" id="PS00211">
    <property type="entry name" value="ABC_TRANSPORTER_1"/>
    <property type="match status" value="1"/>
</dbReference>
<evidence type="ECO:0000256" key="7">
    <source>
        <dbReference type="ARBA" id="ARBA00023136"/>
    </source>
</evidence>
<keyword evidence="6 9" id="KW-1133">Transmembrane helix</keyword>
<feature type="domain" description="ABC transmembrane type-1" evidence="11">
    <location>
        <begin position="174"/>
        <end position="453"/>
    </location>
</feature>
<dbReference type="RefSeq" id="WP_264734523.1">
    <property type="nucleotide sequence ID" value="NZ_JAPDNR010000001.1"/>
</dbReference>
<dbReference type="Pfam" id="PF00005">
    <property type="entry name" value="ABC_tran"/>
    <property type="match status" value="1"/>
</dbReference>
<dbReference type="InterPro" id="IPR036640">
    <property type="entry name" value="ABC1_TM_sf"/>
</dbReference>
<dbReference type="SUPFAM" id="SSF90123">
    <property type="entry name" value="ABC transporter transmembrane region"/>
    <property type="match status" value="1"/>
</dbReference>
<feature type="transmembrane region" description="Helical" evidence="9">
    <location>
        <begin position="231"/>
        <end position="250"/>
    </location>
</feature>